<evidence type="ECO:0000313" key="2">
    <source>
        <dbReference type="Proteomes" id="UP000075025"/>
    </source>
</evidence>
<dbReference type="Proteomes" id="UP000075025">
    <property type="component" value="Unassembled WGS sequence"/>
</dbReference>
<dbReference type="AlphaFoldDB" id="A0A147EY99"/>
<evidence type="ECO:0000313" key="1">
    <source>
        <dbReference type="EMBL" id="KTR95173.1"/>
    </source>
</evidence>
<sequence>MVDGPGSAGRVMRAALLDRRAQPVKNHSPNPALQVSDVNIGPLGASTPVTTAFSSSFLPAPAGAVTYTSTADGAMGRRWNQNNPLTVGDVVRFAFWITTSVSTSISPYIEYTGPRATYAGGGFAAGTITVPANVRTRITGMAVAPKPASVDLVALRTTGFISSAETAGASIKLEAHMVTINQPLPEVHCDGNTPGWKLLGTVGLSPAIGWPYTLDSVAGKPMASIEGDGVQAAISGQPFDPFSVYWVYDAYAPAAEWTEPFGVLGNANAAAWPTMWANQGALSFGRRNLSDYTYAHSRLGTGPSPLDNRNGISPTRMNETRAWEVGCHVVARAMTFPGGTDASLLTMIDGKIDHVMTYAGGAGIGIAPALIRARTPSASANLPTPVNTNALAIRGLFYAANHDRTTRLAVARWLANRYGTPLAA</sequence>
<organism evidence="1 2">
    <name type="scientific">Microbacterium testaceum</name>
    <name type="common">Aureobacterium testaceum</name>
    <name type="synonym">Brevibacterium testaceum</name>
    <dbReference type="NCBI Taxonomy" id="2033"/>
    <lineage>
        <taxon>Bacteria</taxon>
        <taxon>Bacillati</taxon>
        <taxon>Actinomycetota</taxon>
        <taxon>Actinomycetes</taxon>
        <taxon>Micrococcales</taxon>
        <taxon>Microbacteriaceae</taxon>
        <taxon>Microbacterium</taxon>
    </lineage>
</organism>
<gene>
    <name evidence="1" type="ORF">NS220_06795</name>
</gene>
<accession>A0A147EY99</accession>
<name>A0A147EY99_MICTE</name>
<reference evidence="1 2" key="1">
    <citation type="journal article" date="2016" name="Front. Microbiol.">
        <title>Genomic Resource of Rice Seed Associated Bacteria.</title>
        <authorList>
            <person name="Midha S."/>
            <person name="Bansal K."/>
            <person name="Sharma S."/>
            <person name="Kumar N."/>
            <person name="Patil P.P."/>
            <person name="Chaudhry V."/>
            <person name="Patil P.B."/>
        </authorList>
    </citation>
    <scope>NUCLEOTIDE SEQUENCE [LARGE SCALE GENOMIC DNA]</scope>
    <source>
        <strain evidence="1 2">NS220</strain>
    </source>
</reference>
<dbReference type="EMBL" id="LDRT01000039">
    <property type="protein sequence ID" value="KTR95173.1"/>
    <property type="molecule type" value="Genomic_DNA"/>
</dbReference>
<proteinExistence type="predicted"/>
<comment type="caution">
    <text evidence="1">The sequence shown here is derived from an EMBL/GenBank/DDBJ whole genome shotgun (WGS) entry which is preliminary data.</text>
</comment>
<dbReference type="PATRIC" id="fig|2033.6.peg.2346"/>
<protein>
    <submittedName>
        <fullName evidence="1">Uncharacterized protein</fullName>
    </submittedName>
</protein>